<proteinExistence type="predicted"/>
<comment type="caution">
    <text evidence="1">The sequence shown here is derived from an EMBL/GenBank/DDBJ whole genome shotgun (WGS) entry which is preliminary data.</text>
</comment>
<organism evidence="1 2">
    <name type="scientific">Flavobacterium nitrogenifigens</name>
    <dbReference type="NCBI Taxonomy" id="1617283"/>
    <lineage>
        <taxon>Bacteria</taxon>
        <taxon>Pseudomonadati</taxon>
        <taxon>Bacteroidota</taxon>
        <taxon>Flavobacteriia</taxon>
        <taxon>Flavobacteriales</taxon>
        <taxon>Flavobacteriaceae</taxon>
        <taxon>Flavobacterium</taxon>
    </lineage>
</organism>
<name>A0A7W7N8R8_9FLAO</name>
<sequence>MLDYKPINFVINRPNSVTVFFRFQSNFTRVKNKTHVKNI</sequence>
<dbReference type="EMBL" id="JACHLD010000008">
    <property type="protein sequence ID" value="MBB4804123.1"/>
    <property type="molecule type" value="Genomic_DNA"/>
</dbReference>
<evidence type="ECO:0000313" key="2">
    <source>
        <dbReference type="Proteomes" id="UP000561681"/>
    </source>
</evidence>
<reference evidence="1 2" key="1">
    <citation type="submission" date="2020-08" db="EMBL/GenBank/DDBJ databases">
        <title>Functional genomics of gut bacteria from endangered species of beetles.</title>
        <authorList>
            <person name="Carlos-Shanley C."/>
        </authorList>
    </citation>
    <scope>NUCLEOTIDE SEQUENCE [LARGE SCALE GENOMIC DNA]</scope>
    <source>
        <strain evidence="1 2">S00142</strain>
    </source>
</reference>
<keyword evidence="2" id="KW-1185">Reference proteome</keyword>
<dbReference type="AlphaFoldDB" id="A0A7W7N8R8"/>
<dbReference type="Proteomes" id="UP000561681">
    <property type="component" value="Unassembled WGS sequence"/>
</dbReference>
<accession>A0A7W7N8R8</accession>
<protein>
    <submittedName>
        <fullName evidence="1">Uncharacterized protein</fullName>
    </submittedName>
</protein>
<gene>
    <name evidence="1" type="ORF">HNP37_004209</name>
</gene>
<evidence type="ECO:0000313" key="1">
    <source>
        <dbReference type="EMBL" id="MBB4804123.1"/>
    </source>
</evidence>